<dbReference type="EMBL" id="CU207211">
    <property type="protein sequence ID" value="CAL63132.1"/>
    <property type="molecule type" value="Genomic_DNA"/>
</dbReference>
<dbReference type="Pfam" id="PF00589">
    <property type="entry name" value="Phage_integrase"/>
    <property type="match status" value="1"/>
</dbReference>
<dbReference type="GO" id="GO:0003677">
    <property type="term" value="F:DNA binding"/>
    <property type="evidence" value="ECO:0007669"/>
    <property type="project" value="InterPro"/>
</dbReference>
<keyword evidence="6" id="KW-1185">Reference proteome</keyword>
<feature type="domain" description="Tyr recombinase" evidence="4">
    <location>
        <begin position="256"/>
        <end position="427"/>
    </location>
</feature>
<accession>A4G9E5</accession>
<evidence type="ECO:0000256" key="2">
    <source>
        <dbReference type="ARBA" id="ARBA00022908"/>
    </source>
</evidence>
<reference evidence="5 6" key="1">
    <citation type="journal article" date="2007" name="PLoS Genet.">
        <title>A tale of two oxidation states: bacterial colonization of arsenic-rich environments.</title>
        <authorList>
            <person name="Muller D."/>
            <person name="Medigue C."/>
            <person name="Koechler S."/>
            <person name="Barbe V."/>
            <person name="Barakat M."/>
            <person name="Talla E."/>
            <person name="Bonnefoy V."/>
            <person name="Krin E."/>
            <person name="Arsene-Ploetze F."/>
            <person name="Carapito C."/>
            <person name="Chandler M."/>
            <person name="Cournoyer B."/>
            <person name="Cruveiller S."/>
            <person name="Dossat C."/>
            <person name="Duval S."/>
            <person name="Heymann M."/>
            <person name="Leize E."/>
            <person name="Lieutaud A."/>
            <person name="Lievremont D."/>
            <person name="Makita Y."/>
            <person name="Mangenot S."/>
            <person name="Nitschke W."/>
            <person name="Ortet P."/>
            <person name="Perdrial N."/>
            <person name="Schoepp B."/>
            <person name="Siguier N."/>
            <person name="Simeonova D.D."/>
            <person name="Rouy Z."/>
            <person name="Segurens B."/>
            <person name="Turlin E."/>
            <person name="Vallenet D."/>
            <person name="Van Dorsselaer A."/>
            <person name="Weiss S."/>
            <person name="Weissenbach J."/>
            <person name="Lett M.C."/>
            <person name="Danchin A."/>
            <person name="Bertin P.N."/>
        </authorList>
    </citation>
    <scope>NUCLEOTIDE SEQUENCE [LARGE SCALE GENOMIC DNA]</scope>
    <source>
        <strain evidence="6">ULPAs1</strain>
    </source>
</reference>
<evidence type="ECO:0000256" key="3">
    <source>
        <dbReference type="ARBA" id="ARBA00023172"/>
    </source>
</evidence>
<sequence>MSKIKFTAGRIAAHECEAGKKQCFLWDSDAPGLGLRATIAFPPGTKDKSRGKSYIFQAKLNGQAIRITIGDPKIWSINEAQAEARRLKVIIDSGEDPRQVKAEGLAEKQAVRDTKAAKAALLEAEARRAAVPLADAWDDYLKARKDKWGDVHYQSHLTLASLGGAPRKRAEAGTLTVAGPLASLMSLKLSELTSKKVLEWLELETKTRPTAAALSFRLLRAFAGWTNDSPAHQGIIPADTFNSRKVREAIPKSTTKEGDSLQREQLAIWFAEVRKMANPVISYYLQALLITGARREEMAGLRWEDVDFQWRSMTIRDKVEGTRTIPLTPYLAQLLHSLPRRNEWVFSSPTAADGKIAEPRHAHNQALAAAALPHVTLHGLRRSFGTLCEWVEVPSGISAQIMGHKPSALAEKHYRRRPLDLLRKWHDTIEVWILEQAGITFVPVPAGLRVVSA</sequence>
<dbReference type="HOGENOM" id="CLU_027562_3_0_4"/>
<proteinExistence type="inferred from homology"/>
<protein>
    <submittedName>
        <fullName evidence="5">Phage integrase</fullName>
    </submittedName>
</protein>
<dbReference type="SUPFAM" id="SSF56349">
    <property type="entry name" value="DNA breaking-rejoining enzymes"/>
    <property type="match status" value="1"/>
</dbReference>
<organism evidence="5 6">
    <name type="scientific">Herminiimonas arsenicoxydans</name>
    <dbReference type="NCBI Taxonomy" id="204773"/>
    <lineage>
        <taxon>Bacteria</taxon>
        <taxon>Pseudomonadati</taxon>
        <taxon>Pseudomonadota</taxon>
        <taxon>Betaproteobacteria</taxon>
        <taxon>Burkholderiales</taxon>
        <taxon>Oxalobacteraceae</taxon>
        <taxon>Herminiimonas</taxon>
    </lineage>
</organism>
<evidence type="ECO:0000259" key="4">
    <source>
        <dbReference type="PROSITE" id="PS51898"/>
    </source>
</evidence>
<dbReference type="InterPro" id="IPR013762">
    <property type="entry name" value="Integrase-like_cat_sf"/>
</dbReference>
<dbReference type="OrthoDB" id="8556969at2"/>
<dbReference type="KEGG" id="har:HEAR3023"/>
<dbReference type="eggNOG" id="COG0582">
    <property type="taxonomic scope" value="Bacteria"/>
</dbReference>
<dbReference type="Gene3D" id="3.30.160.390">
    <property type="entry name" value="Integrase, DNA-binding domain"/>
    <property type="match status" value="1"/>
</dbReference>
<dbReference type="InterPro" id="IPR025166">
    <property type="entry name" value="Integrase_DNA_bind_dom"/>
</dbReference>
<name>A4G9E5_HERAR</name>
<dbReference type="InterPro" id="IPR050808">
    <property type="entry name" value="Phage_Integrase"/>
</dbReference>
<dbReference type="InterPro" id="IPR002104">
    <property type="entry name" value="Integrase_catalytic"/>
</dbReference>
<dbReference type="Pfam" id="PF13356">
    <property type="entry name" value="Arm-DNA-bind_3"/>
    <property type="match status" value="1"/>
</dbReference>
<evidence type="ECO:0000256" key="1">
    <source>
        <dbReference type="ARBA" id="ARBA00008857"/>
    </source>
</evidence>
<dbReference type="GO" id="GO:0006310">
    <property type="term" value="P:DNA recombination"/>
    <property type="evidence" value="ECO:0007669"/>
    <property type="project" value="UniProtKB-KW"/>
</dbReference>
<dbReference type="Gene3D" id="1.10.443.10">
    <property type="entry name" value="Intergrase catalytic core"/>
    <property type="match status" value="1"/>
</dbReference>
<dbReference type="AlphaFoldDB" id="A4G9E5"/>
<keyword evidence="2" id="KW-0229">DNA integration</keyword>
<comment type="similarity">
    <text evidence="1">Belongs to the 'phage' integrase family.</text>
</comment>
<dbReference type="PANTHER" id="PTHR30629:SF6">
    <property type="entry name" value="PROPHAGE INTEGRASE INTA-RELATED"/>
    <property type="match status" value="1"/>
</dbReference>
<dbReference type="InterPro" id="IPR038488">
    <property type="entry name" value="Integrase_DNA-bd_sf"/>
</dbReference>
<dbReference type="GO" id="GO:0015074">
    <property type="term" value="P:DNA integration"/>
    <property type="evidence" value="ECO:0007669"/>
    <property type="project" value="UniProtKB-KW"/>
</dbReference>
<dbReference type="PROSITE" id="PS51898">
    <property type="entry name" value="TYR_RECOMBINASE"/>
    <property type="match status" value="1"/>
</dbReference>
<dbReference type="Proteomes" id="UP000006697">
    <property type="component" value="Chromosome"/>
</dbReference>
<dbReference type="PANTHER" id="PTHR30629">
    <property type="entry name" value="PROPHAGE INTEGRASE"/>
    <property type="match status" value="1"/>
</dbReference>
<evidence type="ECO:0000313" key="5">
    <source>
        <dbReference type="EMBL" id="CAL63132.1"/>
    </source>
</evidence>
<dbReference type="InterPro" id="IPR011010">
    <property type="entry name" value="DNA_brk_join_enz"/>
</dbReference>
<gene>
    <name evidence="5" type="ordered locus">HEAR3023</name>
</gene>
<dbReference type="STRING" id="204773.HEAR3023"/>
<evidence type="ECO:0000313" key="6">
    <source>
        <dbReference type="Proteomes" id="UP000006697"/>
    </source>
</evidence>
<keyword evidence="3" id="KW-0233">DNA recombination</keyword>